<comment type="function">
    <text evidence="4">Acts as a negative regulator of abscisic acid (ABA) response.</text>
</comment>
<protein>
    <recommendedName>
        <fullName evidence="4">Ninja-family protein</fullName>
    </recommendedName>
    <alternativeName>
        <fullName evidence="4">ABI-binding protein</fullName>
    </alternativeName>
</protein>
<dbReference type="Proteomes" id="UP000515121">
    <property type="component" value="Unplaced"/>
</dbReference>
<comment type="similarity">
    <text evidence="2 4">Belongs to the Ninja family.</text>
</comment>
<evidence type="ECO:0000256" key="4">
    <source>
        <dbReference type="RuleBase" id="RU369029"/>
    </source>
</evidence>
<dbReference type="AlphaFoldDB" id="A0A6P5XKI3"/>
<sequence>MSETLLRVNTNRLSALPPSRHVALSLLFSSFFSLSPENLNPRPDAQAGEDEIELELGLSIGGSFRKAEKLKPIKKESKPKNNSVADIGESVVFYPQTKREIQALRRQEAKKKREEKQQKRGTIISSICHQNEFRSKVDDVGATEERECKKNKVQEFSGNANLKTTAELNNPLGCPVIPLRVPSPYPQVQFLPLDNRFAYSCANGVPCWGGGVGNEKSVVQPVAPNGAFWPFQTGQDSGVNAGNGYDSEQNSSRDERNRKTGSNGSPMYSSSVVSDLECSSNQGGCSSEAGTGTSHCQLEHPQMNCSVASNLKGQSEHSAPSHQMDSAQSIDKSRNGIEKKASMKVTESTPSSLKEEPNPRIRSDFRSKPVLTNETPAATLTKDAKGDMGKPPKPQIPPGDILSLQNMPCVSTTGNGPNGKTINGFLYRYTKSEVSIICVCHGSSFTPAEFVQHAGGDDVSHPLRHITVIPSAF</sequence>
<evidence type="ECO:0000259" key="6">
    <source>
        <dbReference type="Pfam" id="PF16135"/>
    </source>
</evidence>
<feature type="compositionally biased region" description="Basic and acidic residues" evidence="5">
    <location>
        <begin position="331"/>
        <end position="341"/>
    </location>
</feature>
<dbReference type="KEGG" id="dzi:111283959"/>
<evidence type="ECO:0000256" key="1">
    <source>
        <dbReference type="ARBA" id="ARBA00004123"/>
    </source>
</evidence>
<feature type="domain" description="Tify" evidence="6">
    <location>
        <begin position="434"/>
        <end position="467"/>
    </location>
</feature>
<dbReference type="PANTHER" id="PTHR31413:SF15">
    <property type="entry name" value="NINJA-FAMILY PROTEIN"/>
    <property type="match status" value="1"/>
</dbReference>
<dbReference type="GO" id="GO:0045892">
    <property type="term" value="P:negative regulation of DNA-templated transcription"/>
    <property type="evidence" value="ECO:0007669"/>
    <property type="project" value="TreeGrafter"/>
</dbReference>
<name>A0A6P5XKI3_DURZI</name>
<proteinExistence type="inferred from homology"/>
<dbReference type="InterPro" id="IPR032308">
    <property type="entry name" value="TDBD"/>
</dbReference>
<evidence type="ECO:0000313" key="7">
    <source>
        <dbReference type="Proteomes" id="UP000515121"/>
    </source>
</evidence>
<dbReference type="GO" id="GO:0007165">
    <property type="term" value="P:signal transduction"/>
    <property type="evidence" value="ECO:0007669"/>
    <property type="project" value="InterPro"/>
</dbReference>
<comment type="subcellular location">
    <subcellularLocation>
        <location evidence="1 4">Nucleus</location>
    </subcellularLocation>
</comment>
<dbReference type="InterPro" id="IPR031307">
    <property type="entry name" value="Ninja_fam"/>
</dbReference>
<feature type="region of interest" description="Disordered" evidence="5">
    <location>
        <begin position="229"/>
        <end position="273"/>
    </location>
</feature>
<feature type="compositionally biased region" description="Polar residues" evidence="5">
    <location>
        <begin position="232"/>
        <end position="250"/>
    </location>
</feature>
<evidence type="ECO:0000256" key="2">
    <source>
        <dbReference type="ARBA" id="ARBA00006081"/>
    </source>
</evidence>
<dbReference type="RefSeq" id="XP_022728391.1">
    <property type="nucleotide sequence ID" value="XM_022872656.1"/>
</dbReference>
<feature type="compositionally biased region" description="Polar residues" evidence="5">
    <location>
        <begin position="310"/>
        <end position="330"/>
    </location>
</feature>
<keyword evidence="7" id="KW-1185">Reference proteome</keyword>
<organism evidence="7 8">
    <name type="scientific">Durio zibethinus</name>
    <name type="common">Durian</name>
    <dbReference type="NCBI Taxonomy" id="66656"/>
    <lineage>
        <taxon>Eukaryota</taxon>
        <taxon>Viridiplantae</taxon>
        <taxon>Streptophyta</taxon>
        <taxon>Embryophyta</taxon>
        <taxon>Tracheophyta</taxon>
        <taxon>Spermatophyta</taxon>
        <taxon>Magnoliopsida</taxon>
        <taxon>eudicotyledons</taxon>
        <taxon>Gunneridae</taxon>
        <taxon>Pentapetalae</taxon>
        <taxon>rosids</taxon>
        <taxon>malvids</taxon>
        <taxon>Malvales</taxon>
        <taxon>Malvaceae</taxon>
        <taxon>Helicteroideae</taxon>
        <taxon>Durio</taxon>
    </lineage>
</organism>
<accession>A0A6P5XKI3</accession>
<feature type="region of interest" description="Disordered" evidence="5">
    <location>
        <begin position="310"/>
        <end position="392"/>
    </location>
</feature>
<dbReference type="PANTHER" id="PTHR31413">
    <property type="entry name" value="AFP HOMOLOG 2"/>
    <property type="match status" value="1"/>
</dbReference>
<keyword evidence="3 4" id="KW-0539">Nucleus</keyword>
<evidence type="ECO:0000256" key="5">
    <source>
        <dbReference type="SAM" id="MobiDB-lite"/>
    </source>
</evidence>
<evidence type="ECO:0000313" key="8">
    <source>
        <dbReference type="RefSeq" id="XP_022728391.1"/>
    </source>
</evidence>
<reference evidence="8" key="1">
    <citation type="submission" date="2025-08" db="UniProtKB">
        <authorList>
            <consortium name="RefSeq"/>
        </authorList>
    </citation>
    <scope>IDENTIFICATION</scope>
    <source>
        <tissue evidence="8">Fruit stalk</tissue>
    </source>
</reference>
<dbReference type="GeneID" id="111283959"/>
<dbReference type="GO" id="GO:0005634">
    <property type="term" value="C:nucleus"/>
    <property type="evidence" value="ECO:0007669"/>
    <property type="project" value="UniProtKB-SubCell"/>
</dbReference>
<dbReference type="Pfam" id="PF16135">
    <property type="entry name" value="TDBD"/>
    <property type="match status" value="1"/>
</dbReference>
<feature type="compositionally biased region" description="Basic and acidic residues" evidence="5">
    <location>
        <begin position="353"/>
        <end position="367"/>
    </location>
</feature>
<dbReference type="OrthoDB" id="667358at2759"/>
<gene>
    <name evidence="8" type="primary">LOC111283959</name>
</gene>
<evidence type="ECO:0000256" key="3">
    <source>
        <dbReference type="ARBA" id="ARBA00023242"/>
    </source>
</evidence>